<dbReference type="AlphaFoldDB" id="A0A177TTN8"/>
<protein>
    <submittedName>
        <fullName evidence="1">Uncharacterized protein</fullName>
    </submittedName>
</protein>
<proteinExistence type="predicted"/>
<accession>A0A177TTN8</accession>
<evidence type="ECO:0000313" key="1">
    <source>
        <dbReference type="EMBL" id="KAE8236231.1"/>
    </source>
</evidence>
<reference evidence="1" key="1">
    <citation type="submission" date="2016-04" db="EMBL/GenBank/DDBJ databases">
        <authorList>
            <person name="Nguyen H.D."/>
            <person name="Kesanakurti P."/>
            <person name="Cullis J."/>
            <person name="Levesque C.A."/>
            <person name="Hambleton S."/>
        </authorList>
    </citation>
    <scope>NUCLEOTIDE SEQUENCE</scope>
    <source>
        <strain evidence="1">DAOMC 238032</strain>
    </source>
</reference>
<organism evidence="1 2">
    <name type="scientific">Tilletia caries</name>
    <name type="common">wheat bunt fungus</name>
    <dbReference type="NCBI Taxonomy" id="13290"/>
    <lineage>
        <taxon>Eukaryota</taxon>
        <taxon>Fungi</taxon>
        <taxon>Dikarya</taxon>
        <taxon>Basidiomycota</taxon>
        <taxon>Ustilaginomycotina</taxon>
        <taxon>Exobasidiomycetes</taxon>
        <taxon>Tilletiales</taxon>
        <taxon>Tilletiaceae</taxon>
        <taxon>Tilletia</taxon>
    </lineage>
</organism>
<dbReference type="EMBL" id="LWDD02003860">
    <property type="protein sequence ID" value="KAE8236231.1"/>
    <property type="molecule type" value="Genomic_DNA"/>
</dbReference>
<sequence length="81" mass="8970">MTRAPLGLFTLRRRSGLVLATRLSSLYVHTAAQRFIGLRLTTDAFFRSDPCTLYMHSVNHYPLPGTLTCGIWALTADTSGI</sequence>
<gene>
    <name evidence="1" type="ORF">A4X03_0g9509</name>
</gene>
<comment type="caution">
    <text evidence="1">The sequence shown here is derived from an EMBL/GenBank/DDBJ whole genome shotgun (WGS) entry which is preliminary data.</text>
</comment>
<dbReference type="Proteomes" id="UP000077671">
    <property type="component" value="Unassembled WGS sequence"/>
</dbReference>
<reference evidence="1" key="2">
    <citation type="journal article" date="2019" name="IMA Fungus">
        <title>Genome sequencing and comparison of five Tilletia species to identify candidate genes for the detection of regulated species infecting wheat.</title>
        <authorList>
            <person name="Nguyen H.D.T."/>
            <person name="Sultana T."/>
            <person name="Kesanakurti P."/>
            <person name="Hambleton S."/>
        </authorList>
    </citation>
    <scope>NUCLEOTIDE SEQUENCE</scope>
    <source>
        <strain evidence="1">DAOMC 238032</strain>
    </source>
</reference>
<name>A0A177TTN8_9BASI</name>
<evidence type="ECO:0000313" key="2">
    <source>
        <dbReference type="Proteomes" id="UP000077671"/>
    </source>
</evidence>